<sequence>MKKVLKYGFLVIISMCFILYIICFFSYNYRLEALTARGQKIYSVNLPMGGGIDDVFTVFVDGEDVVFLRVTNRYMAPFELVGIPVVDFQYTYSFSNPQNSTYIGDGKEFALKDKLNGDIFIAKDFTLVGEEIALPKFEPYYFGYCDSGEIDGVSKYEANYKVGNGYIFVFKEVENQGFNSDDYSIVYY</sequence>
<evidence type="ECO:0000313" key="3">
    <source>
        <dbReference type="Proteomes" id="UP000000269"/>
    </source>
</evidence>
<gene>
    <name evidence="2" type="ordered locus">Clos_2241</name>
</gene>
<keyword evidence="3" id="KW-1185">Reference proteome</keyword>
<protein>
    <submittedName>
        <fullName evidence="2">Uncharacterized protein</fullName>
    </submittedName>
</protein>
<keyword evidence="1" id="KW-1133">Transmembrane helix</keyword>
<organism evidence="2 3">
    <name type="scientific">Alkaliphilus oremlandii (strain OhILAs)</name>
    <name type="common">Clostridium oremlandii (strain OhILAs)</name>
    <dbReference type="NCBI Taxonomy" id="350688"/>
    <lineage>
        <taxon>Bacteria</taxon>
        <taxon>Bacillati</taxon>
        <taxon>Bacillota</taxon>
        <taxon>Clostridia</taxon>
        <taxon>Peptostreptococcales</taxon>
        <taxon>Natronincolaceae</taxon>
        <taxon>Alkaliphilus</taxon>
    </lineage>
</organism>
<dbReference type="RefSeq" id="WP_012160082.1">
    <property type="nucleotide sequence ID" value="NC_009922.1"/>
</dbReference>
<evidence type="ECO:0000313" key="2">
    <source>
        <dbReference type="EMBL" id="ABW19775.1"/>
    </source>
</evidence>
<keyword evidence="1" id="KW-0472">Membrane</keyword>
<dbReference type="HOGENOM" id="CLU_1438309_0_0_9"/>
<feature type="transmembrane region" description="Helical" evidence="1">
    <location>
        <begin position="7"/>
        <end position="27"/>
    </location>
</feature>
<dbReference type="KEGG" id="aoe:Clos_2241"/>
<evidence type="ECO:0000256" key="1">
    <source>
        <dbReference type="SAM" id="Phobius"/>
    </source>
</evidence>
<dbReference type="EMBL" id="CP000853">
    <property type="protein sequence ID" value="ABW19775.1"/>
    <property type="molecule type" value="Genomic_DNA"/>
</dbReference>
<keyword evidence="1" id="KW-0812">Transmembrane</keyword>
<name>A8MIZ3_ALKOO</name>
<proteinExistence type="predicted"/>
<accession>A8MIZ3</accession>
<dbReference type="OrthoDB" id="9855753at2"/>
<reference evidence="3" key="1">
    <citation type="submission" date="2007-10" db="EMBL/GenBank/DDBJ databases">
        <title>Complete genome of Alkaliphilus oremlandii OhILAs.</title>
        <authorList>
            <person name="Copeland A."/>
            <person name="Lucas S."/>
            <person name="Lapidus A."/>
            <person name="Barry K."/>
            <person name="Detter J.C."/>
            <person name="Glavina del Rio T."/>
            <person name="Hammon N."/>
            <person name="Israni S."/>
            <person name="Dalin E."/>
            <person name="Tice H."/>
            <person name="Pitluck S."/>
            <person name="Chain P."/>
            <person name="Malfatti S."/>
            <person name="Shin M."/>
            <person name="Vergez L."/>
            <person name="Schmutz J."/>
            <person name="Larimer F."/>
            <person name="Land M."/>
            <person name="Hauser L."/>
            <person name="Kyrpides N."/>
            <person name="Mikhailova N."/>
            <person name="Stolz J.F."/>
            <person name="Dawson A."/>
            <person name="Fisher E."/>
            <person name="Crable B."/>
            <person name="Perera E."/>
            <person name="Lisak J."/>
            <person name="Ranganathan M."/>
            <person name="Basu P."/>
            <person name="Richardson P."/>
        </authorList>
    </citation>
    <scope>NUCLEOTIDE SEQUENCE [LARGE SCALE GENOMIC DNA]</scope>
    <source>
        <strain evidence="3">OhILAs</strain>
    </source>
</reference>
<dbReference type="Proteomes" id="UP000000269">
    <property type="component" value="Chromosome"/>
</dbReference>
<dbReference type="AlphaFoldDB" id="A8MIZ3"/>